<dbReference type="EMBL" id="CP034759">
    <property type="protein sequence ID" value="QBG34902.1"/>
    <property type="molecule type" value="Genomic_DNA"/>
</dbReference>
<dbReference type="Pfam" id="PF13665">
    <property type="entry name" value="Tox-PAAR-like"/>
    <property type="match status" value="1"/>
</dbReference>
<sequence>MTRYCNAQAGDKAQSIQYDIDNLTAELRYEGNQAWRHNNVALLPLNISARGHNVLGSAYRVAIFPDKTSGQEAFLTECARPKYAGFTLGEMVHHFIPDYIIEPPQWDDEKKQAILPWLEPITGLDVNAVLTDYEALLSLVEEHIGWQEGSTETLEKDQSAQAPTVSTVSGNNVLINNRTAVHQDSGGVLQTIDVCNTTVGTSVVPIPYPNVAQSSDADSTASSVKINGNPACNLKSNFAKSTGDQAGDKKGVTSGTTEGKAEFLMGSFDVYIEGQPAVRQGDLMVSNNKNTPPAPLNQPAGPMPRGLNIEDKGELAEKEGGYAVAVIISGVDENDPTLGHVVSKVGSAHQQRSIGNKGEVQGNQTKLIFEATE</sequence>
<gene>
    <name evidence="1" type="ORF">EMK97_03705</name>
</gene>
<dbReference type="RefSeq" id="WP_130599548.1">
    <property type="nucleotide sequence ID" value="NZ_CP034759.1"/>
</dbReference>
<keyword evidence="2" id="KW-1185">Reference proteome</keyword>
<organism evidence="1 2">
    <name type="scientific">Litorilituus sediminis</name>
    <dbReference type="NCBI Taxonomy" id="718192"/>
    <lineage>
        <taxon>Bacteria</taxon>
        <taxon>Pseudomonadati</taxon>
        <taxon>Pseudomonadota</taxon>
        <taxon>Gammaproteobacteria</taxon>
        <taxon>Alteromonadales</taxon>
        <taxon>Colwelliaceae</taxon>
        <taxon>Litorilituus</taxon>
    </lineage>
</organism>
<protein>
    <submittedName>
        <fullName evidence="1">DUF4150 domain-containing protein</fullName>
    </submittedName>
</protein>
<reference evidence="1 2" key="1">
    <citation type="submission" date="2018-12" db="EMBL/GenBank/DDBJ databases">
        <title>Complete genome of Litorilituus sediminis.</title>
        <authorList>
            <person name="Liu A."/>
            <person name="Rong J."/>
        </authorList>
    </citation>
    <scope>NUCLEOTIDE SEQUENCE [LARGE SCALE GENOMIC DNA]</scope>
    <source>
        <strain evidence="1 2">JCM 17549</strain>
    </source>
</reference>
<name>A0A4P6P659_9GAMM</name>
<proteinExistence type="predicted"/>
<dbReference type="Proteomes" id="UP000290244">
    <property type="component" value="Chromosome"/>
</dbReference>
<dbReference type="KEGG" id="lsd:EMK97_03705"/>
<dbReference type="AlphaFoldDB" id="A0A4P6P659"/>
<evidence type="ECO:0000313" key="2">
    <source>
        <dbReference type="Proteomes" id="UP000290244"/>
    </source>
</evidence>
<evidence type="ECO:0000313" key="1">
    <source>
        <dbReference type="EMBL" id="QBG34902.1"/>
    </source>
</evidence>
<accession>A0A4P6P659</accession>
<dbReference type="OrthoDB" id="272411at2"/>
<dbReference type="CDD" id="cd14740">
    <property type="entry name" value="PAAR_4"/>
    <property type="match status" value="1"/>
</dbReference>
<dbReference type="Gene3D" id="2.60.200.60">
    <property type="match status" value="1"/>
</dbReference>